<dbReference type="PRINTS" id="PR01438">
    <property type="entry name" value="UNVRSLSTRESS"/>
</dbReference>
<comment type="caution">
    <text evidence="2">The sequence shown here is derived from an EMBL/GenBank/DDBJ whole genome shotgun (WGS) entry which is preliminary data.</text>
</comment>
<dbReference type="EMBL" id="PQFF01000403">
    <property type="protein sequence ID" value="RHZ52455.1"/>
    <property type="molecule type" value="Genomic_DNA"/>
</dbReference>
<accession>A0A397GNM6</accession>
<dbReference type="SUPFAM" id="SSF52402">
    <property type="entry name" value="Adenine nucleotide alpha hydrolases-like"/>
    <property type="match status" value="1"/>
</dbReference>
<dbReference type="InterPro" id="IPR014729">
    <property type="entry name" value="Rossmann-like_a/b/a_fold"/>
</dbReference>
<sequence length="185" mass="20583">MASPLENPTGTDTTDIILINDELPNKDDTRVVVIAIDQSDYSRHVVDWAIANFLRRESDLAVLINVCEISSELSLFAASYMNFSDVLTDFDDQNKLESHKLLHEFAAKLKAEKFACKAIAMQGDARDEIVRKVSELKADALILGCHGLGAIKRMLLGSMSDHCAHYCHCTVIIVKEHNESHNKNA</sequence>
<protein>
    <recommendedName>
        <fullName evidence="1">UspA domain-containing protein</fullName>
    </recommendedName>
</protein>
<evidence type="ECO:0000313" key="2">
    <source>
        <dbReference type="EMBL" id="RHZ52455.1"/>
    </source>
</evidence>
<gene>
    <name evidence="2" type="ORF">Glove_461g46</name>
</gene>
<dbReference type="InterPro" id="IPR006015">
    <property type="entry name" value="Universal_stress_UspA"/>
</dbReference>
<evidence type="ECO:0000313" key="3">
    <source>
        <dbReference type="Proteomes" id="UP000266861"/>
    </source>
</evidence>
<keyword evidence="3" id="KW-1185">Reference proteome</keyword>
<dbReference type="Proteomes" id="UP000266861">
    <property type="component" value="Unassembled WGS sequence"/>
</dbReference>
<reference evidence="2 3" key="1">
    <citation type="submission" date="2018-08" db="EMBL/GenBank/DDBJ databases">
        <title>Genome and evolution of the arbuscular mycorrhizal fungus Diversispora epigaea (formerly Glomus versiforme) and its bacterial endosymbionts.</title>
        <authorList>
            <person name="Sun X."/>
            <person name="Fei Z."/>
            <person name="Harrison M."/>
        </authorList>
    </citation>
    <scope>NUCLEOTIDE SEQUENCE [LARGE SCALE GENOMIC DNA]</scope>
    <source>
        <strain evidence="2 3">IT104</strain>
    </source>
</reference>
<organism evidence="2 3">
    <name type="scientific">Diversispora epigaea</name>
    <dbReference type="NCBI Taxonomy" id="1348612"/>
    <lineage>
        <taxon>Eukaryota</taxon>
        <taxon>Fungi</taxon>
        <taxon>Fungi incertae sedis</taxon>
        <taxon>Mucoromycota</taxon>
        <taxon>Glomeromycotina</taxon>
        <taxon>Glomeromycetes</taxon>
        <taxon>Diversisporales</taxon>
        <taxon>Diversisporaceae</taxon>
        <taxon>Diversispora</taxon>
    </lineage>
</organism>
<feature type="domain" description="UspA" evidence="1">
    <location>
        <begin position="30"/>
        <end position="175"/>
    </location>
</feature>
<dbReference type="Pfam" id="PF00582">
    <property type="entry name" value="Usp"/>
    <property type="match status" value="1"/>
</dbReference>
<dbReference type="AlphaFoldDB" id="A0A397GNM6"/>
<proteinExistence type="predicted"/>
<dbReference type="CDD" id="cd23659">
    <property type="entry name" value="USP_At3g01520-like"/>
    <property type="match status" value="1"/>
</dbReference>
<dbReference type="OrthoDB" id="843225at2759"/>
<dbReference type="STRING" id="1348612.A0A397GNM6"/>
<evidence type="ECO:0000259" key="1">
    <source>
        <dbReference type="Pfam" id="PF00582"/>
    </source>
</evidence>
<dbReference type="Gene3D" id="3.40.50.620">
    <property type="entry name" value="HUPs"/>
    <property type="match status" value="1"/>
</dbReference>
<name>A0A397GNM6_9GLOM</name>
<dbReference type="InterPro" id="IPR006016">
    <property type="entry name" value="UspA"/>
</dbReference>
<dbReference type="PANTHER" id="PTHR31964:SF113">
    <property type="entry name" value="USPA DOMAIN-CONTAINING PROTEIN"/>
    <property type="match status" value="1"/>
</dbReference>
<dbReference type="PANTHER" id="PTHR31964">
    <property type="entry name" value="ADENINE NUCLEOTIDE ALPHA HYDROLASES-LIKE SUPERFAMILY PROTEIN"/>
    <property type="match status" value="1"/>
</dbReference>